<protein>
    <submittedName>
        <fullName evidence="2">Uncharacterized protein</fullName>
    </submittedName>
</protein>
<accession>A0A177AFV1</accession>
<evidence type="ECO:0000313" key="2">
    <source>
        <dbReference type="EMBL" id="OAF60999.1"/>
    </source>
</evidence>
<dbReference type="GeneID" id="36285662"/>
<gene>
    <name evidence="2" type="ORF">VC83_02582</name>
</gene>
<feature type="region of interest" description="Disordered" evidence="1">
    <location>
        <begin position="121"/>
        <end position="142"/>
    </location>
</feature>
<dbReference type="EMBL" id="KV441390">
    <property type="protein sequence ID" value="OAF60999.1"/>
    <property type="molecule type" value="Genomic_DNA"/>
</dbReference>
<sequence>MIHVHVVIRFVSAYYHRRQHPKIPLNQIPQLAINPTITTTPIPHLPTAIPAATPAPGSPTANPVWLGVVVATPSPFAVPAPAAVHVAAVPGHASLLRDEQIFVALSIPTLTPVPPATVIPPPGPATVTPNPPPPPPSRCVHC</sequence>
<reference evidence="2" key="1">
    <citation type="submission" date="2016-03" db="EMBL/GenBank/DDBJ databases">
        <title>Updated assembly of Pseudogymnoascus destructans, the fungus causing white-nose syndrome of bats.</title>
        <authorList>
            <person name="Palmer J.M."/>
            <person name="Drees K.P."/>
            <person name="Foster J.T."/>
            <person name="Lindner D.L."/>
        </authorList>
    </citation>
    <scope>NUCLEOTIDE SEQUENCE [LARGE SCALE GENOMIC DNA]</scope>
    <source>
        <strain evidence="2">20631-21</strain>
    </source>
</reference>
<name>A0A177AFV1_9PEZI</name>
<proteinExistence type="predicted"/>
<dbReference type="RefSeq" id="XP_024326278.1">
    <property type="nucleotide sequence ID" value="XM_024466241.1"/>
</dbReference>
<dbReference type="Proteomes" id="UP000077154">
    <property type="component" value="Unassembled WGS sequence"/>
</dbReference>
<evidence type="ECO:0000256" key="1">
    <source>
        <dbReference type="SAM" id="MobiDB-lite"/>
    </source>
</evidence>
<dbReference type="AlphaFoldDB" id="A0A177AFV1"/>
<organism evidence="2">
    <name type="scientific">Pseudogymnoascus destructans</name>
    <dbReference type="NCBI Taxonomy" id="655981"/>
    <lineage>
        <taxon>Eukaryota</taxon>
        <taxon>Fungi</taxon>
        <taxon>Dikarya</taxon>
        <taxon>Ascomycota</taxon>
        <taxon>Pezizomycotina</taxon>
        <taxon>Leotiomycetes</taxon>
        <taxon>Thelebolales</taxon>
        <taxon>Thelebolaceae</taxon>
        <taxon>Pseudogymnoascus</taxon>
    </lineage>
</organism>